<dbReference type="Pfam" id="PF15456">
    <property type="entry name" value="Uds1"/>
    <property type="match status" value="1"/>
</dbReference>
<feature type="compositionally biased region" description="Low complexity" evidence="2">
    <location>
        <begin position="74"/>
        <end position="85"/>
    </location>
</feature>
<feature type="coiled-coil region" evidence="1">
    <location>
        <begin position="522"/>
        <end position="653"/>
    </location>
</feature>
<dbReference type="OrthoDB" id="5569911at2759"/>
<name>A0A1B8GF79_9PEZI</name>
<feature type="coiled-coil region" evidence="1">
    <location>
        <begin position="334"/>
        <end position="457"/>
    </location>
</feature>
<evidence type="ECO:0000313" key="5">
    <source>
        <dbReference type="EMBL" id="OBT94492.1"/>
    </source>
</evidence>
<feature type="compositionally biased region" description="Basic and acidic residues" evidence="2">
    <location>
        <begin position="176"/>
        <end position="191"/>
    </location>
</feature>
<evidence type="ECO:0000259" key="3">
    <source>
        <dbReference type="Pfam" id="PF15456"/>
    </source>
</evidence>
<dbReference type="AlphaFoldDB" id="A0A1B8GF79"/>
<feature type="domain" description="Up-regulated during septation protein 1" evidence="3">
    <location>
        <begin position="95"/>
        <end position="227"/>
    </location>
</feature>
<evidence type="ECO:0000256" key="2">
    <source>
        <dbReference type="SAM" id="MobiDB-lite"/>
    </source>
</evidence>
<evidence type="ECO:0000259" key="4">
    <source>
        <dbReference type="Pfam" id="PF25078"/>
    </source>
</evidence>
<reference evidence="6" key="2">
    <citation type="journal article" date="2018" name="Nat. Commun.">
        <title>Extreme sensitivity to ultraviolet light in the fungal pathogen causing white-nose syndrome of bats.</title>
        <authorList>
            <person name="Palmer J.M."/>
            <person name="Drees K.P."/>
            <person name="Foster J.T."/>
            <person name="Lindner D.L."/>
        </authorList>
    </citation>
    <scope>NUCLEOTIDE SEQUENCE [LARGE SCALE GENOMIC DNA]</scope>
    <source>
        <strain evidence="6">UAMH 10579</strain>
    </source>
</reference>
<dbReference type="GO" id="GO:0005856">
    <property type="term" value="C:cytoskeleton"/>
    <property type="evidence" value="ECO:0007669"/>
    <property type="project" value="TreeGrafter"/>
</dbReference>
<reference evidence="5 6" key="1">
    <citation type="submission" date="2016-03" db="EMBL/GenBank/DDBJ databases">
        <title>Comparative genomics of Pseudogymnoascus destructans, the fungus causing white-nose syndrome of bats.</title>
        <authorList>
            <person name="Palmer J.M."/>
            <person name="Drees K.P."/>
            <person name="Foster J.T."/>
            <person name="Lindner D.L."/>
        </authorList>
    </citation>
    <scope>NUCLEOTIDE SEQUENCE [LARGE SCALE GENOMIC DNA]</scope>
    <source>
        <strain evidence="5 6">UAMH 10579</strain>
    </source>
</reference>
<proteinExistence type="predicted"/>
<feature type="region of interest" description="Disordered" evidence="2">
    <location>
        <begin position="715"/>
        <end position="735"/>
    </location>
</feature>
<dbReference type="EMBL" id="KV460243">
    <property type="protein sequence ID" value="OBT94492.1"/>
    <property type="molecule type" value="Genomic_DNA"/>
</dbReference>
<dbReference type="Proteomes" id="UP000091956">
    <property type="component" value="Unassembled WGS sequence"/>
</dbReference>
<dbReference type="PANTHER" id="PTHR47357">
    <property type="entry name" value="COP1-INTERACTIVE PROTEIN 1"/>
    <property type="match status" value="1"/>
</dbReference>
<dbReference type="InterPro" id="IPR029191">
    <property type="entry name" value="Uds1"/>
</dbReference>
<feature type="region of interest" description="Disordered" evidence="2">
    <location>
        <begin position="66"/>
        <end position="88"/>
    </location>
</feature>
<dbReference type="PANTHER" id="PTHR47357:SF1">
    <property type="entry name" value="SPINDLE POLE BODY COMPONENT 110"/>
    <property type="match status" value="1"/>
</dbReference>
<feature type="domain" description="DUF7801" evidence="4">
    <location>
        <begin position="539"/>
        <end position="602"/>
    </location>
</feature>
<dbReference type="InterPro" id="IPR056703">
    <property type="entry name" value="DUF7801"/>
</dbReference>
<dbReference type="RefSeq" id="XP_018128225.1">
    <property type="nucleotide sequence ID" value="XM_018276629.2"/>
</dbReference>
<evidence type="ECO:0000256" key="1">
    <source>
        <dbReference type="SAM" id="Coils"/>
    </source>
</evidence>
<evidence type="ECO:0000313" key="6">
    <source>
        <dbReference type="Proteomes" id="UP000091956"/>
    </source>
</evidence>
<keyword evidence="1" id="KW-0175">Coiled coil</keyword>
<organism evidence="5 6">
    <name type="scientific">Pseudogymnoascus verrucosus</name>
    <dbReference type="NCBI Taxonomy" id="342668"/>
    <lineage>
        <taxon>Eukaryota</taxon>
        <taxon>Fungi</taxon>
        <taxon>Dikarya</taxon>
        <taxon>Ascomycota</taxon>
        <taxon>Pezizomycotina</taxon>
        <taxon>Leotiomycetes</taxon>
        <taxon>Thelebolales</taxon>
        <taxon>Thelebolaceae</taxon>
        <taxon>Pseudogymnoascus</taxon>
    </lineage>
</organism>
<dbReference type="Pfam" id="PF25078">
    <property type="entry name" value="DUF7801"/>
    <property type="match status" value="1"/>
</dbReference>
<keyword evidence="6" id="KW-1185">Reference proteome</keyword>
<feature type="region of interest" description="Disordered" evidence="2">
    <location>
        <begin position="153"/>
        <end position="191"/>
    </location>
</feature>
<sequence>MPAPNNQDGTTRYSQSRQAQPLHNRLASNDSSVQSYPASQVSQAPRSSLNGKMLLDGYHGDIVNNFEGAPPKFNPRNPNRTNSSPLLDANDPIQMHLLVSTALEDATGYAILAPEEVDSLRKQCIRLTQRIESTRQNLAVQSKYRDAAINMGKLYSDGGSDGKRRSRGSLGLKRNSHTDQSREAEAERAASERRCEELAQELWGLEKRLIEPQTALLQHTAGILQMTHRTAKKGGRASQGGMPGSPESMYTYSNPGGSVGPGEDIFDERSLYRSFDRLDGDEGDRAVVEAPGGMGADAEAKLRELWEMMHPGAQDGEDEAPVQNFSLLAFSSKVQSLHSQSAMLNDQKEVLQRQIKQQRELNNKSDETKDREMAEMETQLKSTQATLAQVEAQAQSLESKLAEALHQTSRSQGEDTIALHSNIDNLQNELDTLQNQLEDHQNKLEDLQNEHEDLKSSHAIDLAELKSSNAGDLADLKSSNAIDLADLQSQLTSSLEHIAALKQAKSTAEAHIGDLTADLEKARKAEAQVVSLTADLEEARNAQSSRAVDEDELDAKNMEIARLQTEVTIARAELDGAYGSRAQRAAEVASNPAIQKELDALRRELGETIEEYEVLTKASIEGERERELLEKEIDRLRDEREALEAKLSDERVRWMGMKSPGPDGAGGQLGVGAGNTSTAVLKNEFKKMMRDTRAENAKALRAEQAERRKLEDELRALKKAQGPGKSSLSQSTLGS</sequence>
<dbReference type="GeneID" id="28840580"/>
<accession>A0A1B8GF79</accession>
<feature type="compositionally biased region" description="Polar residues" evidence="2">
    <location>
        <begin position="724"/>
        <end position="735"/>
    </location>
</feature>
<protein>
    <submittedName>
        <fullName evidence="5">Uncharacterized protein</fullName>
    </submittedName>
</protein>
<feature type="compositionally biased region" description="Polar residues" evidence="2">
    <location>
        <begin position="1"/>
        <end position="50"/>
    </location>
</feature>
<dbReference type="GO" id="GO:0005200">
    <property type="term" value="F:structural constituent of cytoskeleton"/>
    <property type="evidence" value="ECO:0007669"/>
    <property type="project" value="TreeGrafter"/>
</dbReference>
<feature type="region of interest" description="Disordered" evidence="2">
    <location>
        <begin position="1"/>
        <end position="52"/>
    </location>
</feature>
<gene>
    <name evidence="5" type="ORF">VE01_07194</name>
</gene>